<feature type="domain" description="Peptidase C-terminal archaeal/bacterial" evidence="3">
    <location>
        <begin position="61"/>
        <end position="125"/>
    </location>
</feature>
<feature type="domain" description="Peptidase S8/S53" evidence="2">
    <location>
        <begin position="414"/>
        <end position="696"/>
    </location>
</feature>
<evidence type="ECO:0000256" key="1">
    <source>
        <dbReference type="PROSITE-ProRule" id="PRU01240"/>
    </source>
</evidence>
<reference evidence="4 5" key="1">
    <citation type="submission" date="2012-06" db="EMBL/GenBank/DDBJ databases">
        <title>Finished chromosome of genome of Microcoleus sp. PCC 7113.</title>
        <authorList>
            <consortium name="US DOE Joint Genome Institute"/>
            <person name="Gugger M."/>
            <person name="Coursin T."/>
            <person name="Rippka R."/>
            <person name="Tandeau De Marsac N."/>
            <person name="Huntemann M."/>
            <person name="Wei C.-L."/>
            <person name="Han J."/>
            <person name="Detter J.C."/>
            <person name="Han C."/>
            <person name="Tapia R."/>
            <person name="Chen A."/>
            <person name="Kyrpides N."/>
            <person name="Mavromatis K."/>
            <person name="Markowitz V."/>
            <person name="Szeto E."/>
            <person name="Ivanova N."/>
            <person name="Pagani I."/>
            <person name="Pati A."/>
            <person name="Goodwin L."/>
            <person name="Nordberg H.P."/>
            <person name="Cantor M.N."/>
            <person name="Hua S.X."/>
            <person name="Woyke T."/>
            <person name="Kerfeld C.A."/>
        </authorList>
    </citation>
    <scope>NUCLEOTIDE SEQUENCE [LARGE SCALE GENOMIC DNA]</scope>
    <source>
        <strain evidence="4 5">PCC 7113</strain>
    </source>
</reference>
<dbReference type="HOGENOM" id="CLU_413750_0_0_3"/>
<evidence type="ECO:0000313" key="4">
    <source>
        <dbReference type="EMBL" id="AFZ21200.1"/>
    </source>
</evidence>
<dbReference type="InterPro" id="IPR007280">
    <property type="entry name" value="Peptidase_C_arc/bac"/>
</dbReference>
<dbReference type="SUPFAM" id="SSF89260">
    <property type="entry name" value="Collagen-binding domain"/>
    <property type="match status" value="1"/>
</dbReference>
<dbReference type="AlphaFoldDB" id="K9WLB8"/>
<proteinExistence type="inferred from homology"/>
<name>K9WLB8_9CYAN</name>
<dbReference type="Gene3D" id="2.60.120.380">
    <property type="match status" value="1"/>
</dbReference>
<keyword evidence="5" id="KW-1185">Reference proteome</keyword>
<feature type="active site" description="Charge relay system" evidence="1">
    <location>
        <position position="648"/>
    </location>
</feature>
<dbReference type="EMBL" id="CP003630">
    <property type="protein sequence ID" value="AFZ21200.1"/>
    <property type="molecule type" value="Genomic_DNA"/>
</dbReference>
<dbReference type="PATRIC" id="fig|1173027.3.peg.6168"/>
<comment type="similarity">
    <text evidence="1">Belongs to the peptidase S8 family.</text>
</comment>
<evidence type="ECO:0000259" key="3">
    <source>
        <dbReference type="Pfam" id="PF04151"/>
    </source>
</evidence>
<dbReference type="Gene3D" id="3.40.50.200">
    <property type="entry name" value="Peptidase S8/S53 domain"/>
    <property type="match status" value="1"/>
</dbReference>
<keyword evidence="1" id="KW-0378">Hydrolase</keyword>
<dbReference type="InterPro" id="IPR000209">
    <property type="entry name" value="Peptidase_S8/S53_dom"/>
</dbReference>
<dbReference type="Proteomes" id="UP000010471">
    <property type="component" value="Chromosome"/>
</dbReference>
<dbReference type="eggNOG" id="COG1404">
    <property type="taxonomic scope" value="Bacteria"/>
</dbReference>
<organism evidence="4 5">
    <name type="scientific">Allocoleopsis franciscana PCC 7113</name>
    <dbReference type="NCBI Taxonomy" id="1173027"/>
    <lineage>
        <taxon>Bacteria</taxon>
        <taxon>Bacillati</taxon>
        <taxon>Cyanobacteriota</taxon>
        <taxon>Cyanophyceae</taxon>
        <taxon>Coleofasciculales</taxon>
        <taxon>Coleofasciculaceae</taxon>
        <taxon>Allocoleopsis</taxon>
        <taxon>Allocoleopsis franciscana</taxon>
    </lineage>
</organism>
<dbReference type="GO" id="GO:0004252">
    <property type="term" value="F:serine-type endopeptidase activity"/>
    <property type="evidence" value="ECO:0007669"/>
    <property type="project" value="UniProtKB-UniRule"/>
</dbReference>
<dbReference type="KEGG" id="mic:Mic7113_5568"/>
<evidence type="ECO:0000259" key="2">
    <source>
        <dbReference type="Pfam" id="PF00082"/>
    </source>
</evidence>
<sequence>MRPGELQDPLHSGNTLISSSSALSTVIPDPGSGPGQAFNIGTLKGNHSQTFTDVVSSTDLNDYYRLDLSSPGSLSLELTGLSADANLQLFNSNNTLIGSSAQLGNLTEAINLSGLTAGTYYIDVHPSPSSAGTNYTLNLSTSLESEPSELLPSATSSMNAVTSGVSTDTSSALATNFSVIDASGDSTAYSVFQGGAIRVSYDFQNVASLSSVRLEALSSSSVVSTLGTWSGASLSSALVNLASFSTLTAGNYQLRAVIQTTGGQEFLAATQSMSIVSNTRINGTFAADTLNYSAGLGNGAIILGRGGTDTLNLGAAGLSAANITSINGLSLSAFNPLSGSTANQAIYGGTAFDYLTLSDGREIYFQGIEFLQFANGSTLELQVHPNDTYFGSQWNLAVSDVPSAWRYSQGASNVLLVSLDTGLAVGANGLVNTVDIATNRLTSYYWPWANDDFNDYGHGHAAISIMGGTANNASGTAGINWNSPVYVNDVYGGNGVGWRLTLQSAIANAINYARTYNMKVVFQGGIQGDGWLNDGGTQAQLEQLIQANSDIATFAIAAGNGGPGGNLSDPNYLTSVSGVAKLETAYSNVMSVGALQYQGTNAVNGITNATAVDLAAYSNRGSNLTLVAATDSPVMDQFGNFVYFNETSAANPNLAGIASLVWSVNSTLTGGQVRQILTDTAMDLGTLGRDNTFGYGLVNADAAVRRAAALQRNAEVANLYAGTSLYV</sequence>
<accession>K9WLB8</accession>
<dbReference type="Pfam" id="PF00082">
    <property type="entry name" value="Peptidase_S8"/>
    <property type="match status" value="1"/>
</dbReference>
<gene>
    <name evidence="4" type="ORF">Mic7113_5568</name>
</gene>
<dbReference type="InterPro" id="IPR036852">
    <property type="entry name" value="Peptidase_S8/S53_dom_sf"/>
</dbReference>
<evidence type="ECO:0000313" key="5">
    <source>
        <dbReference type="Proteomes" id="UP000010471"/>
    </source>
</evidence>
<dbReference type="GO" id="GO:0006508">
    <property type="term" value="P:proteolysis"/>
    <property type="evidence" value="ECO:0007669"/>
    <property type="project" value="UniProtKB-KW"/>
</dbReference>
<keyword evidence="1" id="KW-0720">Serine protease</keyword>
<protein>
    <submittedName>
        <fullName evidence="4">Subtilisin-like serine protease</fullName>
    </submittedName>
</protein>
<dbReference type="SUPFAM" id="SSF52743">
    <property type="entry name" value="Subtilisin-like"/>
    <property type="match status" value="1"/>
</dbReference>
<keyword evidence="1 4" id="KW-0645">Protease</keyword>
<feature type="active site" description="Charge relay system" evidence="1">
    <location>
        <position position="420"/>
    </location>
</feature>
<dbReference type="Pfam" id="PF04151">
    <property type="entry name" value="PPC"/>
    <property type="match status" value="1"/>
</dbReference>
<feature type="active site" description="Charge relay system" evidence="1">
    <location>
        <position position="458"/>
    </location>
</feature>
<dbReference type="PROSITE" id="PS51892">
    <property type="entry name" value="SUBTILASE"/>
    <property type="match status" value="1"/>
</dbReference>
<dbReference type="RefSeq" id="WP_015185333.1">
    <property type="nucleotide sequence ID" value="NC_019738.1"/>
</dbReference>
<dbReference type="STRING" id="1173027.Mic7113_5568"/>